<keyword evidence="4" id="KW-1185">Reference proteome</keyword>
<dbReference type="PANTHER" id="PTHR12673:SF159">
    <property type="entry name" value="LD03170P"/>
    <property type="match status" value="1"/>
</dbReference>
<reference evidence="3 4" key="1">
    <citation type="submission" date="2017-12" db="EMBL/GenBank/DDBJ databases">
        <title>Sequencing, de novo assembly and annotation of complete genome of a new Thraustochytrid species, strain FCC1311.</title>
        <authorList>
            <person name="Sedici K."/>
            <person name="Godart F."/>
            <person name="Aiese Cigliano R."/>
            <person name="Sanseverino W."/>
            <person name="Barakat M."/>
            <person name="Ortet P."/>
            <person name="Marechal E."/>
            <person name="Cagnac O."/>
            <person name="Amato A."/>
        </authorList>
    </citation>
    <scope>NUCLEOTIDE SEQUENCE [LARGE SCALE GENOMIC DNA]</scope>
</reference>
<organism evidence="3 4">
    <name type="scientific">Hondaea fermentalgiana</name>
    <dbReference type="NCBI Taxonomy" id="2315210"/>
    <lineage>
        <taxon>Eukaryota</taxon>
        <taxon>Sar</taxon>
        <taxon>Stramenopiles</taxon>
        <taxon>Bigyra</taxon>
        <taxon>Labyrinthulomycetes</taxon>
        <taxon>Thraustochytrida</taxon>
        <taxon>Thraustochytriidae</taxon>
        <taxon>Hondaea</taxon>
    </lineage>
</organism>
<protein>
    <submittedName>
        <fullName evidence="3">Rho guanine nucleotide exchange factor, putative</fullName>
    </submittedName>
</protein>
<dbReference type="Gene3D" id="1.20.900.10">
    <property type="entry name" value="Dbl homology (DH) domain"/>
    <property type="match status" value="1"/>
</dbReference>
<dbReference type="SMART" id="SM00325">
    <property type="entry name" value="RhoGEF"/>
    <property type="match status" value="1"/>
</dbReference>
<dbReference type="InterPro" id="IPR035899">
    <property type="entry name" value="DBL_dom_sf"/>
</dbReference>
<feature type="domain" description="PH" evidence="1">
    <location>
        <begin position="261"/>
        <end position="366"/>
    </location>
</feature>
<accession>A0A2R5GUV5</accession>
<dbReference type="Pfam" id="PF00621">
    <property type="entry name" value="RhoGEF"/>
    <property type="match status" value="1"/>
</dbReference>
<dbReference type="GO" id="GO:0005085">
    <property type="term" value="F:guanyl-nucleotide exchange factor activity"/>
    <property type="evidence" value="ECO:0007669"/>
    <property type="project" value="InterPro"/>
</dbReference>
<dbReference type="InParanoid" id="A0A2R5GUV5"/>
<dbReference type="GO" id="GO:0005737">
    <property type="term" value="C:cytoplasm"/>
    <property type="evidence" value="ECO:0007669"/>
    <property type="project" value="TreeGrafter"/>
</dbReference>
<dbReference type="OrthoDB" id="660555at2759"/>
<proteinExistence type="predicted"/>
<comment type="caution">
    <text evidence="3">The sequence shown here is derived from an EMBL/GenBank/DDBJ whole genome shotgun (WGS) entry which is preliminary data.</text>
</comment>
<dbReference type="PROSITE" id="PS50010">
    <property type="entry name" value="DH_2"/>
    <property type="match status" value="1"/>
</dbReference>
<sequence>MAEVAKVAPPALGRAVESLGANELGQSKPVSRWVKVCEEIQETEARYSDFLEILVHHFMPPMLAALRADAARSRAIFGNVEQLLAFSTEFQRGLGEALVVGRVGELYKRIAPYYRLYSEYCSNHAEAVQLVTQLSLENPNFGSVVRSCEHSHGQGQTLLSLLIMPIQRVPRHILLLQQLCKALPPENGDLDDCHEALEQMESVGMQINESIRKKENAVKVWEVQNSLVYDTARDDIEPELSPSSPGGGSSEKVHLFETQRVFVREGELFKVCSRKYKKRRKFFLFNDCLIYARPAAALGLRGGRKKWHFRGMLRVHNVEDLPNGSPLAHGASDAFQIEAASRTLVCVAESTEDKLAWINALRENLMERPPDSKPSLLDEVFGDTTEEKDEDRQGLAISIAEHCKEERTGIANEMGCDESLGIVRTSGDSDDSRRAFRRRSGGFRRIEIGDIDDAKSLAMSPTTTQSSPAEDQWDVQMRVNRERLFAALRAQSLMQWALSHRGYMQRGFAVAGALGTMLVQEILDGRDSVRELCGRTSSENLNSLAVGSRSMLARRATSVSATTHLAWSSRRLLVYLAGVAFIMAWNETRETIAEVKRVDFASLQKGVESATLSCRNACERVGDAIRGAVNGPPASK</sequence>
<dbReference type="SUPFAM" id="SSF50729">
    <property type="entry name" value="PH domain-like"/>
    <property type="match status" value="1"/>
</dbReference>
<dbReference type="PANTHER" id="PTHR12673">
    <property type="entry name" value="FACIOGENITAL DYSPLASIA PROTEIN"/>
    <property type="match status" value="1"/>
</dbReference>
<dbReference type="InterPro" id="IPR055251">
    <property type="entry name" value="SOS1_NGEF_PH"/>
</dbReference>
<gene>
    <name evidence="3" type="ORF">FCC1311_108642</name>
</gene>
<evidence type="ECO:0000259" key="1">
    <source>
        <dbReference type="PROSITE" id="PS50003"/>
    </source>
</evidence>
<dbReference type="InterPro" id="IPR011993">
    <property type="entry name" value="PH-like_dom_sf"/>
</dbReference>
<dbReference type="SUPFAM" id="SSF48065">
    <property type="entry name" value="DBL homology domain (DH-domain)"/>
    <property type="match status" value="1"/>
</dbReference>
<dbReference type="EMBL" id="BEYU01000206">
    <property type="protein sequence ID" value="GBG34642.1"/>
    <property type="molecule type" value="Genomic_DNA"/>
</dbReference>
<dbReference type="Proteomes" id="UP000241890">
    <property type="component" value="Unassembled WGS sequence"/>
</dbReference>
<feature type="domain" description="DH" evidence="2">
    <location>
        <begin position="32"/>
        <end position="210"/>
    </location>
</feature>
<evidence type="ECO:0000313" key="3">
    <source>
        <dbReference type="EMBL" id="GBG34642.1"/>
    </source>
</evidence>
<dbReference type="InterPro" id="IPR000219">
    <property type="entry name" value="DH_dom"/>
</dbReference>
<dbReference type="InterPro" id="IPR001849">
    <property type="entry name" value="PH_domain"/>
</dbReference>
<evidence type="ECO:0000259" key="2">
    <source>
        <dbReference type="PROSITE" id="PS50010"/>
    </source>
</evidence>
<dbReference type="CDD" id="cd00160">
    <property type="entry name" value="RhoGEF"/>
    <property type="match status" value="1"/>
</dbReference>
<name>A0A2R5GUV5_9STRA</name>
<evidence type="ECO:0000313" key="4">
    <source>
        <dbReference type="Proteomes" id="UP000241890"/>
    </source>
</evidence>
<dbReference type="PROSITE" id="PS50003">
    <property type="entry name" value="PH_DOMAIN"/>
    <property type="match status" value="1"/>
</dbReference>
<dbReference type="InterPro" id="IPR051092">
    <property type="entry name" value="FYVE_RhoGEF_PH"/>
</dbReference>
<dbReference type="Gene3D" id="2.30.29.30">
    <property type="entry name" value="Pleckstrin-homology domain (PH domain)/Phosphotyrosine-binding domain (PTB)"/>
    <property type="match status" value="1"/>
</dbReference>
<dbReference type="Pfam" id="PF22697">
    <property type="entry name" value="SOS1_NGEF_PH"/>
    <property type="match status" value="1"/>
</dbReference>
<dbReference type="AlphaFoldDB" id="A0A2R5GUV5"/>
<dbReference type="SMART" id="SM00233">
    <property type="entry name" value="PH"/>
    <property type="match status" value="1"/>
</dbReference>